<evidence type="ECO:0000256" key="2">
    <source>
        <dbReference type="RuleBase" id="RU003616"/>
    </source>
</evidence>
<evidence type="ECO:0000256" key="1">
    <source>
        <dbReference type="PROSITE-ProRule" id="PRU00285"/>
    </source>
</evidence>
<dbReference type="PROSITE" id="PS01031">
    <property type="entry name" value="SHSP"/>
    <property type="match status" value="1"/>
</dbReference>
<sequence>MDAPRSPSSPFEALYGELCDSINRFDAMMQQSPFSSGLWWRPSAWLPDRPGLTDFVNPPQQQQRTSQSMPCLHQGANRSQDIAPWGGNSNTNSMLPWPHHTPGWFSHNSCIPRMDLRDAGDKLVLHADIPGMQKEDVTVDAQDGRLTIQAHKSSKHDQTEGNWFMKERCSSSFYRSFPLPPGTQQDGIKAAYNNGVLEVNIPKVPATQSASPKKINVE</sequence>
<dbReference type="Proteomes" id="UP000095192">
    <property type="component" value="Unassembled WGS sequence"/>
</dbReference>
<comment type="similarity">
    <text evidence="1 2">Belongs to the small heat shock protein (HSP20) family.</text>
</comment>
<dbReference type="VEuPathDB" id="ToxoDB:cyc_05372"/>
<reference evidence="3 4" key="1">
    <citation type="journal article" date="2016" name="BMC Genomics">
        <title>Comparative genomics reveals Cyclospora cayetanensis possesses coccidia-like metabolism and invasion components but unique surface antigens.</title>
        <authorList>
            <person name="Liu S."/>
            <person name="Wang L."/>
            <person name="Zheng H."/>
            <person name="Xu Z."/>
            <person name="Roellig D.M."/>
            <person name="Li N."/>
            <person name="Frace M.A."/>
            <person name="Tang K."/>
            <person name="Arrowood M.J."/>
            <person name="Moss D.M."/>
            <person name="Zhang L."/>
            <person name="Feng Y."/>
            <person name="Xiao L."/>
        </authorList>
    </citation>
    <scope>NUCLEOTIDE SEQUENCE [LARGE SCALE GENOMIC DNA]</scope>
    <source>
        <strain evidence="3 4">CHN_HEN01</strain>
    </source>
</reference>
<proteinExistence type="inferred from homology"/>
<dbReference type="EMBL" id="JROU02000930">
    <property type="protein sequence ID" value="OEH77912.1"/>
    <property type="molecule type" value="Genomic_DNA"/>
</dbReference>
<dbReference type="Pfam" id="PF00011">
    <property type="entry name" value="HSP20"/>
    <property type="match status" value="1"/>
</dbReference>
<dbReference type="InterPro" id="IPR002068">
    <property type="entry name" value="A-crystallin/Hsp20_dom"/>
</dbReference>
<dbReference type="OrthoDB" id="329860at2759"/>
<protein>
    <submittedName>
        <fullName evidence="3">Heat shock protein</fullName>
    </submittedName>
</protein>
<dbReference type="Gene3D" id="2.60.40.790">
    <property type="match status" value="1"/>
</dbReference>
<dbReference type="VEuPathDB" id="ToxoDB:LOC34621735"/>
<organism evidence="3 4">
    <name type="scientific">Cyclospora cayetanensis</name>
    <dbReference type="NCBI Taxonomy" id="88456"/>
    <lineage>
        <taxon>Eukaryota</taxon>
        <taxon>Sar</taxon>
        <taxon>Alveolata</taxon>
        <taxon>Apicomplexa</taxon>
        <taxon>Conoidasida</taxon>
        <taxon>Coccidia</taxon>
        <taxon>Eucoccidiorida</taxon>
        <taxon>Eimeriorina</taxon>
        <taxon>Eimeriidae</taxon>
        <taxon>Cyclospora</taxon>
    </lineage>
</organism>
<dbReference type="AlphaFoldDB" id="A0A1D3D390"/>
<comment type="caution">
    <text evidence="3">The sequence shown here is derived from an EMBL/GenBank/DDBJ whole genome shotgun (WGS) entry which is preliminary data.</text>
</comment>
<keyword evidence="3" id="KW-0346">Stress response</keyword>
<dbReference type="CDD" id="cd06464">
    <property type="entry name" value="ACD_sHsps-like"/>
    <property type="match status" value="1"/>
</dbReference>
<evidence type="ECO:0000313" key="3">
    <source>
        <dbReference type="EMBL" id="OEH77912.1"/>
    </source>
</evidence>
<accession>A0A1D3D390</accession>
<dbReference type="PANTHER" id="PTHR11527">
    <property type="entry name" value="HEAT-SHOCK PROTEIN 20 FAMILY MEMBER"/>
    <property type="match status" value="1"/>
</dbReference>
<gene>
    <name evidence="3" type="ORF">cyc_05372</name>
</gene>
<dbReference type="SUPFAM" id="SSF49764">
    <property type="entry name" value="HSP20-like chaperones"/>
    <property type="match status" value="1"/>
</dbReference>
<name>A0A1D3D390_9EIME</name>
<dbReference type="InterPro" id="IPR031107">
    <property type="entry name" value="Small_HSP"/>
</dbReference>
<dbReference type="InterPro" id="IPR008978">
    <property type="entry name" value="HSP20-like_chaperone"/>
</dbReference>
<evidence type="ECO:0000313" key="4">
    <source>
        <dbReference type="Proteomes" id="UP000095192"/>
    </source>
</evidence>
<keyword evidence="4" id="KW-1185">Reference proteome</keyword>
<dbReference type="GeneID" id="34621735"/>